<dbReference type="EMBL" id="BARU01024567">
    <property type="protein sequence ID" value="GAH50745.1"/>
    <property type="molecule type" value="Genomic_DNA"/>
</dbReference>
<name>X1H0V5_9ZZZZ</name>
<dbReference type="InterPro" id="IPR011527">
    <property type="entry name" value="ABC1_TM_dom"/>
</dbReference>
<evidence type="ECO:0000256" key="3">
    <source>
        <dbReference type="ARBA" id="ARBA00023136"/>
    </source>
</evidence>
<sequence length="209" mass="23906">MISIIKKILKLLTKSEHKRLYIVFVAMTISGLIEVLGVVSILPFLSLITNPDLIDDNPIFNWLYITLNFQSVNNFLIFIGAIVLFVLILSNVLVFLTRWSLSRFSWRRNYTISRRLLNNYLHKPYTFFINQNSSILGKNILAEVHTAVGGVIVPLLEIFSRGIVALFIFVTLITIDPLLALSLIIALGGAYIFIYKMVKQKIYDIGKRR</sequence>
<feature type="transmembrane region" description="Helical" evidence="4">
    <location>
        <begin position="75"/>
        <end position="97"/>
    </location>
</feature>
<reference evidence="6" key="1">
    <citation type="journal article" date="2014" name="Front. Microbiol.">
        <title>High frequency of phylogenetically diverse reductive dehalogenase-homologous genes in deep subseafloor sedimentary metagenomes.</title>
        <authorList>
            <person name="Kawai M."/>
            <person name="Futagami T."/>
            <person name="Toyoda A."/>
            <person name="Takaki Y."/>
            <person name="Nishi S."/>
            <person name="Hori S."/>
            <person name="Arai W."/>
            <person name="Tsubouchi T."/>
            <person name="Morono Y."/>
            <person name="Uchiyama I."/>
            <person name="Ito T."/>
            <person name="Fujiyama A."/>
            <person name="Inagaki F."/>
            <person name="Takami H."/>
        </authorList>
    </citation>
    <scope>NUCLEOTIDE SEQUENCE</scope>
    <source>
        <strain evidence="6">Expedition CK06-06</strain>
    </source>
</reference>
<feature type="transmembrane region" description="Helical" evidence="4">
    <location>
        <begin position="20"/>
        <end position="45"/>
    </location>
</feature>
<keyword evidence="1 4" id="KW-0812">Transmembrane</keyword>
<keyword evidence="3 4" id="KW-0472">Membrane</keyword>
<comment type="caution">
    <text evidence="6">The sequence shown here is derived from an EMBL/GenBank/DDBJ whole genome shotgun (WGS) entry which is preliminary data.</text>
</comment>
<dbReference type="AlphaFoldDB" id="X1H0V5"/>
<dbReference type="GO" id="GO:0016020">
    <property type="term" value="C:membrane"/>
    <property type="evidence" value="ECO:0007669"/>
    <property type="project" value="InterPro"/>
</dbReference>
<feature type="domain" description="ABC transmembrane type-1" evidence="5">
    <location>
        <begin position="22"/>
        <end position="199"/>
    </location>
</feature>
<protein>
    <recommendedName>
        <fullName evidence="5">ABC transmembrane type-1 domain-containing protein</fullName>
    </recommendedName>
</protein>
<accession>X1H0V5</accession>
<feature type="transmembrane region" description="Helical" evidence="4">
    <location>
        <begin position="147"/>
        <end position="172"/>
    </location>
</feature>
<dbReference type="SUPFAM" id="SSF90123">
    <property type="entry name" value="ABC transporter transmembrane region"/>
    <property type="match status" value="1"/>
</dbReference>
<organism evidence="6">
    <name type="scientific">marine sediment metagenome</name>
    <dbReference type="NCBI Taxonomy" id="412755"/>
    <lineage>
        <taxon>unclassified sequences</taxon>
        <taxon>metagenomes</taxon>
        <taxon>ecological metagenomes</taxon>
    </lineage>
</organism>
<dbReference type="PROSITE" id="PS50929">
    <property type="entry name" value="ABC_TM1F"/>
    <property type="match status" value="1"/>
</dbReference>
<evidence type="ECO:0000256" key="1">
    <source>
        <dbReference type="ARBA" id="ARBA00022692"/>
    </source>
</evidence>
<proteinExistence type="predicted"/>
<dbReference type="GO" id="GO:0140359">
    <property type="term" value="F:ABC-type transporter activity"/>
    <property type="evidence" value="ECO:0007669"/>
    <property type="project" value="InterPro"/>
</dbReference>
<dbReference type="InterPro" id="IPR036640">
    <property type="entry name" value="ABC1_TM_sf"/>
</dbReference>
<feature type="transmembrane region" description="Helical" evidence="4">
    <location>
        <begin position="178"/>
        <end position="198"/>
    </location>
</feature>
<feature type="non-terminal residue" evidence="6">
    <location>
        <position position="209"/>
    </location>
</feature>
<dbReference type="Gene3D" id="1.20.1560.10">
    <property type="entry name" value="ABC transporter type 1, transmembrane domain"/>
    <property type="match status" value="1"/>
</dbReference>
<keyword evidence="2 4" id="KW-1133">Transmembrane helix</keyword>
<gene>
    <name evidence="6" type="ORF">S03H2_39696</name>
</gene>
<evidence type="ECO:0000256" key="4">
    <source>
        <dbReference type="SAM" id="Phobius"/>
    </source>
</evidence>
<evidence type="ECO:0000259" key="5">
    <source>
        <dbReference type="PROSITE" id="PS50929"/>
    </source>
</evidence>
<evidence type="ECO:0000313" key="6">
    <source>
        <dbReference type="EMBL" id="GAH50745.1"/>
    </source>
</evidence>
<dbReference type="GO" id="GO:0005524">
    <property type="term" value="F:ATP binding"/>
    <property type="evidence" value="ECO:0007669"/>
    <property type="project" value="InterPro"/>
</dbReference>
<evidence type="ECO:0000256" key="2">
    <source>
        <dbReference type="ARBA" id="ARBA00022989"/>
    </source>
</evidence>